<gene>
    <name evidence="2" type="ORF">PAC_06587</name>
</gene>
<accession>A0A1L7WVA2</accession>
<evidence type="ECO:0000256" key="1">
    <source>
        <dbReference type="SAM" id="Phobius"/>
    </source>
</evidence>
<reference evidence="2 3" key="1">
    <citation type="submission" date="2016-03" db="EMBL/GenBank/DDBJ databases">
        <authorList>
            <person name="Ploux O."/>
        </authorList>
    </citation>
    <scope>NUCLEOTIDE SEQUENCE [LARGE SCALE GENOMIC DNA]</scope>
    <source>
        <strain evidence="2 3">UAMH 11012</strain>
    </source>
</reference>
<dbReference type="OrthoDB" id="5342184at2759"/>
<keyword evidence="1" id="KW-0472">Membrane</keyword>
<evidence type="ECO:0000313" key="3">
    <source>
        <dbReference type="Proteomes" id="UP000184330"/>
    </source>
</evidence>
<dbReference type="AlphaFoldDB" id="A0A1L7WVA2"/>
<dbReference type="PANTHER" id="PTHR35040:SF9">
    <property type="entry name" value="4-LIKE CELL SURFACE PROTEIN, PUTATIVE (AFU_ORTHOLOGUE AFUA_4G14080)-RELATED"/>
    <property type="match status" value="1"/>
</dbReference>
<keyword evidence="3" id="KW-1185">Reference proteome</keyword>
<dbReference type="Proteomes" id="UP000184330">
    <property type="component" value="Unassembled WGS sequence"/>
</dbReference>
<feature type="transmembrane region" description="Helical" evidence="1">
    <location>
        <begin position="27"/>
        <end position="49"/>
    </location>
</feature>
<keyword evidence="1" id="KW-0812">Transmembrane</keyword>
<proteinExistence type="predicted"/>
<dbReference type="PANTHER" id="PTHR35040">
    <property type="match status" value="1"/>
</dbReference>
<evidence type="ECO:0000313" key="2">
    <source>
        <dbReference type="EMBL" id="CZR56698.1"/>
    </source>
</evidence>
<dbReference type="InterPro" id="IPR021986">
    <property type="entry name" value="Spherulin4"/>
</dbReference>
<organism evidence="2 3">
    <name type="scientific">Phialocephala subalpina</name>
    <dbReference type="NCBI Taxonomy" id="576137"/>
    <lineage>
        <taxon>Eukaryota</taxon>
        <taxon>Fungi</taxon>
        <taxon>Dikarya</taxon>
        <taxon>Ascomycota</taxon>
        <taxon>Pezizomycotina</taxon>
        <taxon>Leotiomycetes</taxon>
        <taxon>Helotiales</taxon>
        <taxon>Mollisiaceae</taxon>
        <taxon>Phialocephala</taxon>
        <taxon>Phialocephala fortinii species complex</taxon>
    </lineage>
</organism>
<keyword evidence="1" id="KW-1133">Transmembrane helix</keyword>
<dbReference type="Pfam" id="PF12138">
    <property type="entry name" value="Spherulin4"/>
    <property type="match status" value="1"/>
</dbReference>
<name>A0A1L7WVA2_9HELO</name>
<protein>
    <submittedName>
        <fullName evidence="2">Uncharacterized protein</fullName>
    </submittedName>
</protein>
<dbReference type="EMBL" id="FJOG01000008">
    <property type="protein sequence ID" value="CZR56698.1"/>
    <property type="molecule type" value="Genomic_DNA"/>
</dbReference>
<sequence>MYLTTLNCLRFLNDREIVQGPKIHQDFTMVAIIPAVTALAHILFLLYIYPSPSAWQPLYTSLPTYPNVTFDLIINPASGPGSATYPDANYNAAISKLHTYPNANLLGYAHTTPATRNLTDVERDVKQYANWAKYTASNIKMHGIFFNEAPSAYSTKAYTYCTCQVLLHMRDLSTYIIAFEDYASAFTSTSITQISSQYRKQAVFILHDLNVTMMNQASVVKKFEGYGVGGVFVSTVEYGGFSGLWGQFVKSMAGG</sequence>